<dbReference type="InterPro" id="IPR007410">
    <property type="entry name" value="LpqE-like"/>
</dbReference>
<organism evidence="2 3">
    <name type="scientific">Chelativorans intermedius</name>
    <dbReference type="NCBI Taxonomy" id="515947"/>
    <lineage>
        <taxon>Bacteria</taxon>
        <taxon>Pseudomonadati</taxon>
        <taxon>Pseudomonadota</taxon>
        <taxon>Alphaproteobacteria</taxon>
        <taxon>Hyphomicrobiales</taxon>
        <taxon>Phyllobacteriaceae</taxon>
        <taxon>Chelativorans</taxon>
    </lineage>
</organism>
<keyword evidence="3" id="KW-1185">Reference proteome</keyword>
<dbReference type="RefSeq" id="WP_261519237.1">
    <property type="nucleotide sequence ID" value="NZ_JAODNW010000003.1"/>
</dbReference>
<feature type="signal peptide" evidence="1">
    <location>
        <begin position="1"/>
        <end position="20"/>
    </location>
</feature>
<dbReference type="PANTHER" id="PTHR36302">
    <property type="entry name" value="BLR7088 PROTEIN"/>
    <property type="match status" value="1"/>
</dbReference>
<dbReference type="PANTHER" id="PTHR36302:SF1">
    <property type="entry name" value="COPPER CHAPERONE PCU(A)C"/>
    <property type="match status" value="1"/>
</dbReference>
<feature type="chain" id="PRO_5045690763" evidence="1">
    <location>
        <begin position="21"/>
        <end position="161"/>
    </location>
</feature>
<evidence type="ECO:0000256" key="1">
    <source>
        <dbReference type="SAM" id="SignalP"/>
    </source>
</evidence>
<name>A0ABV6D4F0_9HYPH</name>
<sequence length="161" mass="16496">MRFFPILLAASLLLAAPASAHDYQAGELHIIHPWARATPPGAPAGGGFVTIVNNGGADDRLLGVASPIAGRAELHSMEVTDGIMKMRPVPDGISIPAGQTVALEPGGYHIMFLDLTGPIEEGARVPLTLTFEKAGAVEVEMAVAPPGAPASAAGHDHGEAR</sequence>
<dbReference type="SUPFAM" id="SSF110087">
    <property type="entry name" value="DR1885-like metal-binding protein"/>
    <property type="match status" value="1"/>
</dbReference>
<dbReference type="Gene3D" id="2.60.40.1890">
    <property type="entry name" value="PCu(A)C copper chaperone"/>
    <property type="match status" value="1"/>
</dbReference>
<evidence type="ECO:0000313" key="2">
    <source>
        <dbReference type="EMBL" id="MFC0207501.1"/>
    </source>
</evidence>
<keyword evidence="1" id="KW-0732">Signal</keyword>
<dbReference type="InterPro" id="IPR058248">
    <property type="entry name" value="Lxx211020-like"/>
</dbReference>
<comment type="caution">
    <text evidence="2">The sequence shown here is derived from an EMBL/GenBank/DDBJ whole genome shotgun (WGS) entry which is preliminary data.</text>
</comment>
<protein>
    <submittedName>
        <fullName evidence="2">Copper chaperone PCu(A)C</fullName>
    </submittedName>
</protein>
<reference evidence="2 3" key="1">
    <citation type="submission" date="2024-09" db="EMBL/GenBank/DDBJ databases">
        <authorList>
            <person name="Sun Q."/>
            <person name="Mori K."/>
        </authorList>
    </citation>
    <scope>NUCLEOTIDE SEQUENCE [LARGE SCALE GENOMIC DNA]</scope>
    <source>
        <strain evidence="2 3">CCM 8543</strain>
    </source>
</reference>
<dbReference type="Pfam" id="PF04314">
    <property type="entry name" value="PCuAC"/>
    <property type="match status" value="1"/>
</dbReference>
<dbReference type="Proteomes" id="UP001589755">
    <property type="component" value="Unassembled WGS sequence"/>
</dbReference>
<proteinExistence type="predicted"/>
<evidence type="ECO:0000313" key="3">
    <source>
        <dbReference type="Proteomes" id="UP001589755"/>
    </source>
</evidence>
<dbReference type="EMBL" id="JBHLXD010000004">
    <property type="protein sequence ID" value="MFC0207501.1"/>
    <property type="molecule type" value="Genomic_DNA"/>
</dbReference>
<accession>A0ABV6D4F0</accession>
<gene>
    <name evidence="2" type="ORF">ACFFJ2_03695</name>
</gene>
<dbReference type="InterPro" id="IPR036182">
    <property type="entry name" value="PCuAC_sf"/>
</dbReference>